<dbReference type="Proteomes" id="UP000232587">
    <property type="component" value="Unassembled WGS sequence"/>
</dbReference>
<evidence type="ECO:0008006" key="3">
    <source>
        <dbReference type="Google" id="ProtNLM"/>
    </source>
</evidence>
<comment type="caution">
    <text evidence="1">The sequence shown here is derived from an EMBL/GenBank/DDBJ whole genome shotgun (WGS) entry which is preliminary data.</text>
</comment>
<keyword evidence="2" id="KW-1185">Reference proteome</keyword>
<dbReference type="RefSeq" id="WP_100867348.1">
    <property type="nucleotide sequence ID" value="NZ_PHUF01000004.1"/>
</dbReference>
<reference evidence="1 2" key="1">
    <citation type="submission" date="2017-11" db="EMBL/GenBank/DDBJ databases">
        <title>Genomic Encyclopedia of Type Strains, Phase III (KMG-III): the genomes of soil and plant-associated and newly described type strains.</title>
        <authorList>
            <person name="Whitman W."/>
        </authorList>
    </citation>
    <scope>NUCLEOTIDE SEQUENCE [LARGE SCALE GENOMIC DNA]</scope>
    <source>
        <strain evidence="1 2">CGMCC 1.12274</strain>
    </source>
</reference>
<dbReference type="EMBL" id="PHUF01000004">
    <property type="protein sequence ID" value="PKB14516.1"/>
    <property type="molecule type" value="Genomic_DNA"/>
</dbReference>
<proteinExistence type="predicted"/>
<name>A0A2N0H6G3_9SPHN</name>
<sequence length="97" mass="9910">MRIKTGFIVVGAGLILAACTQDGVNSASADNWGEANRQTFAAQVIDPDPQYDTINPVTSGDHAAKAIDRYNKGTVKVPEKIRTSSMSGGGGSGGGGN</sequence>
<accession>A0A2N0H6G3</accession>
<gene>
    <name evidence="1" type="ORF">B0I00_2106</name>
</gene>
<evidence type="ECO:0000313" key="1">
    <source>
        <dbReference type="EMBL" id="PKB14516.1"/>
    </source>
</evidence>
<organism evidence="1 2">
    <name type="scientific">Novosphingobium kunmingense</name>
    <dbReference type="NCBI Taxonomy" id="1211806"/>
    <lineage>
        <taxon>Bacteria</taxon>
        <taxon>Pseudomonadati</taxon>
        <taxon>Pseudomonadota</taxon>
        <taxon>Alphaproteobacteria</taxon>
        <taxon>Sphingomonadales</taxon>
        <taxon>Sphingomonadaceae</taxon>
        <taxon>Novosphingobium</taxon>
    </lineage>
</organism>
<dbReference type="OrthoDB" id="7409056at2"/>
<dbReference type="PROSITE" id="PS51257">
    <property type="entry name" value="PROKAR_LIPOPROTEIN"/>
    <property type="match status" value="1"/>
</dbReference>
<dbReference type="AlphaFoldDB" id="A0A2N0H6G3"/>
<evidence type="ECO:0000313" key="2">
    <source>
        <dbReference type="Proteomes" id="UP000232587"/>
    </source>
</evidence>
<protein>
    <recommendedName>
        <fullName evidence="3">Lipoprotein</fullName>
    </recommendedName>
</protein>